<evidence type="ECO:0000313" key="2">
    <source>
        <dbReference type="Proteomes" id="UP001056120"/>
    </source>
</evidence>
<proteinExistence type="predicted"/>
<reference evidence="1 2" key="2">
    <citation type="journal article" date="2022" name="Mol. Ecol. Resour.">
        <title>The genomes of chicory, endive, great burdock and yacon provide insights into Asteraceae paleo-polyploidization history and plant inulin production.</title>
        <authorList>
            <person name="Fan W."/>
            <person name="Wang S."/>
            <person name="Wang H."/>
            <person name="Wang A."/>
            <person name="Jiang F."/>
            <person name="Liu H."/>
            <person name="Zhao H."/>
            <person name="Xu D."/>
            <person name="Zhang Y."/>
        </authorList>
    </citation>
    <scope>NUCLEOTIDE SEQUENCE [LARGE SCALE GENOMIC DNA]</scope>
    <source>
        <strain evidence="2">cv. Yunnan</strain>
        <tissue evidence="1">Leaves</tissue>
    </source>
</reference>
<organism evidence="1 2">
    <name type="scientific">Smallanthus sonchifolius</name>
    <dbReference type="NCBI Taxonomy" id="185202"/>
    <lineage>
        <taxon>Eukaryota</taxon>
        <taxon>Viridiplantae</taxon>
        <taxon>Streptophyta</taxon>
        <taxon>Embryophyta</taxon>
        <taxon>Tracheophyta</taxon>
        <taxon>Spermatophyta</taxon>
        <taxon>Magnoliopsida</taxon>
        <taxon>eudicotyledons</taxon>
        <taxon>Gunneridae</taxon>
        <taxon>Pentapetalae</taxon>
        <taxon>asterids</taxon>
        <taxon>campanulids</taxon>
        <taxon>Asterales</taxon>
        <taxon>Asteraceae</taxon>
        <taxon>Asteroideae</taxon>
        <taxon>Heliantheae alliance</taxon>
        <taxon>Millerieae</taxon>
        <taxon>Smallanthus</taxon>
    </lineage>
</organism>
<keyword evidence="2" id="KW-1185">Reference proteome</keyword>
<dbReference type="Proteomes" id="UP001056120">
    <property type="component" value="Linkage Group LG02"/>
</dbReference>
<gene>
    <name evidence="1" type="ORF">L1987_06802</name>
</gene>
<sequence>MATADCWRRNPEEAGYSGKRREDEERGDTASEDDIRIGRGSRALRWLDGEDDCGMYGGVRRGEPDSGTGVTMEL</sequence>
<dbReference type="EMBL" id="CM042019">
    <property type="protein sequence ID" value="KAI3825320.1"/>
    <property type="molecule type" value="Genomic_DNA"/>
</dbReference>
<comment type="caution">
    <text evidence="1">The sequence shown here is derived from an EMBL/GenBank/DDBJ whole genome shotgun (WGS) entry which is preliminary data.</text>
</comment>
<accession>A0ACB9JZD9</accession>
<protein>
    <submittedName>
        <fullName evidence="1">Uncharacterized protein</fullName>
    </submittedName>
</protein>
<reference evidence="2" key="1">
    <citation type="journal article" date="2022" name="Mol. Ecol. Resour.">
        <title>The genomes of chicory, endive, great burdock and yacon provide insights into Asteraceae palaeo-polyploidization history and plant inulin production.</title>
        <authorList>
            <person name="Fan W."/>
            <person name="Wang S."/>
            <person name="Wang H."/>
            <person name="Wang A."/>
            <person name="Jiang F."/>
            <person name="Liu H."/>
            <person name="Zhao H."/>
            <person name="Xu D."/>
            <person name="Zhang Y."/>
        </authorList>
    </citation>
    <scope>NUCLEOTIDE SEQUENCE [LARGE SCALE GENOMIC DNA]</scope>
    <source>
        <strain evidence="2">cv. Yunnan</strain>
    </source>
</reference>
<evidence type="ECO:0000313" key="1">
    <source>
        <dbReference type="EMBL" id="KAI3825320.1"/>
    </source>
</evidence>
<name>A0ACB9JZD9_9ASTR</name>